<accession>A0A383CM01</accession>
<dbReference type="EMBL" id="UINC01210083">
    <property type="protein sequence ID" value="SVE33387.1"/>
    <property type="molecule type" value="Genomic_DNA"/>
</dbReference>
<feature type="transmembrane region" description="Helical" evidence="1">
    <location>
        <begin position="102"/>
        <end position="120"/>
    </location>
</feature>
<sequence>MKIGLLPPSSEYLGENSWKNKHFIIKQGVDPSGKWNSIFQKESEFDIKKYLAKKKYYSKTLDNYIIKWGANDPDIQKQTGAWYRLFGVFLERGQWRHLLRKPLLIPGIYLLIFLVGITYLRRNFS</sequence>
<gene>
    <name evidence="2" type="ORF">METZ01_LOCUS486241</name>
</gene>
<evidence type="ECO:0000313" key="2">
    <source>
        <dbReference type="EMBL" id="SVE33387.1"/>
    </source>
</evidence>
<name>A0A383CM01_9ZZZZ</name>
<dbReference type="AlphaFoldDB" id="A0A383CM01"/>
<keyword evidence="1" id="KW-0812">Transmembrane</keyword>
<evidence type="ECO:0000256" key="1">
    <source>
        <dbReference type="SAM" id="Phobius"/>
    </source>
</evidence>
<proteinExistence type="predicted"/>
<keyword evidence="1" id="KW-1133">Transmembrane helix</keyword>
<reference evidence="2" key="1">
    <citation type="submission" date="2018-05" db="EMBL/GenBank/DDBJ databases">
        <authorList>
            <person name="Lanie J.A."/>
            <person name="Ng W.-L."/>
            <person name="Kazmierczak K.M."/>
            <person name="Andrzejewski T.M."/>
            <person name="Davidsen T.M."/>
            <person name="Wayne K.J."/>
            <person name="Tettelin H."/>
            <person name="Glass J.I."/>
            <person name="Rusch D."/>
            <person name="Podicherti R."/>
            <person name="Tsui H.-C.T."/>
            <person name="Winkler M.E."/>
        </authorList>
    </citation>
    <scope>NUCLEOTIDE SEQUENCE</scope>
</reference>
<keyword evidence="1" id="KW-0472">Membrane</keyword>
<organism evidence="2">
    <name type="scientific">marine metagenome</name>
    <dbReference type="NCBI Taxonomy" id="408172"/>
    <lineage>
        <taxon>unclassified sequences</taxon>
        <taxon>metagenomes</taxon>
        <taxon>ecological metagenomes</taxon>
    </lineage>
</organism>
<protein>
    <submittedName>
        <fullName evidence="2">Uncharacterized protein</fullName>
    </submittedName>
</protein>